<dbReference type="PATRIC" id="fig|1160719.4.peg.624"/>
<accession>U1F0B7</accession>
<proteinExistence type="predicted"/>
<comment type="caution">
    <text evidence="1">The sequence shown here is derived from an EMBL/GenBank/DDBJ whole genome shotgun (WGS) entry which is preliminary data.</text>
</comment>
<organism evidence="1 2">
    <name type="scientific">Cutibacterium granulosum DSM 20700</name>
    <dbReference type="NCBI Taxonomy" id="1160719"/>
    <lineage>
        <taxon>Bacteria</taxon>
        <taxon>Bacillati</taxon>
        <taxon>Actinomycetota</taxon>
        <taxon>Actinomycetes</taxon>
        <taxon>Propionibacteriales</taxon>
        <taxon>Propionibacteriaceae</taxon>
        <taxon>Cutibacterium</taxon>
    </lineage>
</organism>
<protein>
    <submittedName>
        <fullName evidence="1">Uncharacterized protein</fullName>
    </submittedName>
</protein>
<dbReference type="AlphaFoldDB" id="U1F0B7"/>
<reference evidence="1 2" key="1">
    <citation type="journal article" date="2013" name="BMC Genomics">
        <title>Comparative genomics reveals distinct host-interacting traits of three major human-associated propionibacteria.</title>
        <authorList>
            <person name="Mak T.N."/>
            <person name="Schmid M."/>
            <person name="Brzuszkiewicz E."/>
            <person name="Zeng G."/>
            <person name="Meyer R."/>
            <person name="Sfanos K.S."/>
            <person name="Brinkmann V."/>
            <person name="Meyer T.F."/>
            <person name="Bruggemann H."/>
        </authorList>
    </citation>
    <scope>NUCLEOTIDE SEQUENCE [LARGE SCALE GENOMIC DNA]</scope>
    <source>
        <strain evidence="1 2">DSM 20700</strain>
    </source>
</reference>
<evidence type="ECO:0000313" key="1">
    <source>
        <dbReference type="EMBL" id="ERF57392.1"/>
    </source>
</evidence>
<evidence type="ECO:0000313" key="2">
    <source>
        <dbReference type="Proteomes" id="UP000016307"/>
    </source>
</evidence>
<name>U1F0B7_9ACTN</name>
<dbReference type="EMBL" id="AOSS01000101">
    <property type="protein sequence ID" value="ERF57392.1"/>
    <property type="molecule type" value="Genomic_DNA"/>
</dbReference>
<dbReference type="Proteomes" id="UP000016307">
    <property type="component" value="Unassembled WGS sequence"/>
</dbReference>
<sequence>MRGSTITEARGEVAIPAWKTSILTRESPKAPNQVPEVLTGTAHRTFRTLLSGVGDELVLGGGDAGDWS</sequence>
<keyword evidence="2" id="KW-1185">Reference proteome</keyword>
<gene>
    <name evidence="1" type="ORF">H641_03225</name>
</gene>